<dbReference type="Gene3D" id="3.30.160.60">
    <property type="entry name" value="Classic Zinc Finger"/>
    <property type="match status" value="3"/>
</dbReference>
<dbReference type="CDD" id="cd18315">
    <property type="entry name" value="BTB_POZ_BAB-like"/>
    <property type="match status" value="1"/>
</dbReference>
<keyword evidence="6" id="KW-0524">Neurogenesis</keyword>
<evidence type="ECO:0000256" key="4">
    <source>
        <dbReference type="ARBA" id="ARBA00022782"/>
    </source>
</evidence>
<proteinExistence type="predicted"/>
<dbReference type="InterPro" id="IPR013087">
    <property type="entry name" value="Znf_C2H2_type"/>
</dbReference>
<dbReference type="InterPro" id="IPR051095">
    <property type="entry name" value="Dros_DevTransReg"/>
</dbReference>
<dbReference type="GO" id="GO:0035167">
    <property type="term" value="P:larval lymph gland hemopoiesis"/>
    <property type="evidence" value="ECO:0007669"/>
    <property type="project" value="UniProtKB-ARBA"/>
</dbReference>
<dbReference type="GO" id="GO:0008270">
    <property type="term" value="F:zinc ion binding"/>
    <property type="evidence" value="ECO:0007669"/>
    <property type="project" value="UniProtKB-KW"/>
</dbReference>
<sequence>MADGMLALTWNNHSSTFSKTISSLRVKEQYTDVTITCEGKFYQVHKFVLATCSDYFEKIFQETPCKHPVVVLRDVSCDELEALLNYMYIGSVSVAQSDLARLIKVAELLQIKGLAVPDDPPKSSDGDSDVSNNDNRDRSDSRISSSGHESTRTSSYTKRSKNSHYGSDTYSPHRKRMRSQDSLSMSETHHSRGVQNKNETVSNSSSNDQFHPYEVHVKEEVHDVIDSESESQEEKQPGTLMPKTEVLDLPVSENYTQENTHISPSYIPGSESQDIPPDGQPVSQTVLGTPSFSEELLSLPGPSDAQEWYSEGEASGTDCTQELLSLEASQQQSQRMAVLNAASLAFVSSKRTSEEFICSSCNYSTWNKTNFLKHQAVHTGEKPFQCTYCPAKFSQKANMIRHTRIHTGEKPFACFKCPYRATQKTLLDYHVVRKHDTASATNISHL</sequence>
<dbReference type="GO" id="GO:0005634">
    <property type="term" value="C:nucleus"/>
    <property type="evidence" value="ECO:0007669"/>
    <property type="project" value="TreeGrafter"/>
</dbReference>
<feature type="domain" description="C2H2-type" evidence="12">
    <location>
        <begin position="384"/>
        <end position="411"/>
    </location>
</feature>
<evidence type="ECO:0000259" key="12">
    <source>
        <dbReference type="PROSITE" id="PS50157"/>
    </source>
</evidence>
<evidence type="ECO:0000259" key="11">
    <source>
        <dbReference type="PROSITE" id="PS50097"/>
    </source>
</evidence>
<evidence type="ECO:0000256" key="7">
    <source>
        <dbReference type="ARBA" id="ARBA00023242"/>
    </source>
</evidence>
<keyword evidence="2" id="KW-0479">Metal-binding</keyword>
<dbReference type="GO" id="GO:0007526">
    <property type="term" value="P:larval somatic muscle development"/>
    <property type="evidence" value="ECO:0007669"/>
    <property type="project" value="UniProtKB-ARBA"/>
</dbReference>
<evidence type="ECO:0000313" key="14">
    <source>
        <dbReference type="Proteomes" id="UP001381693"/>
    </source>
</evidence>
<dbReference type="PANTHER" id="PTHR23110:SF111">
    <property type="entry name" value="LONGITUDINALS LACKING PROTEIN, ISOFORMS F_I_K_T"/>
    <property type="match status" value="1"/>
</dbReference>
<dbReference type="GO" id="GO:0007464">
    <property type="term" value="P:R3/R4 cell fate commitment"/>
    <property type="evidence" value="ECO:0007669"/>
    <property type="project" value="UniProtKB-ARBA"/>
</dbReference>
<evidence type="ECO:0000256" key="8">
    <source>
        <dbReference type="ARBA" id="ARBA00037382"/>
    </source>
</evidence>
<evidence type="ECO:0000256" key="2">
    <source>
        <dbReference type="ARBA" id="ARBA00022723"/>
    </source>
</evidence>
<dbReference type="GO" id="GO:0008406">
    <property type="term" value="P:gonad development"/>
    <property type="evidence" value="ECO:0007669"/>
    <property type="project" value="UniProtKB-ARBA"/>
</dbReference>
<keyword evidence="1" id="KW-0217">Developmental protein</keyword>
<evidence type="ECO:0000256" key="3">
    <source>
        <dbReference type="ARBA" id="ARBA00022771"/>
    </source>
</evidence>
<evidence type="ECO:0000256" key="1">
    <source>
        <dbReference type="ARBA" id="ARBA00022473"/>
    </source>
</evidence>
<comment type="caution">
    <text evidence="13">The sequence shown here is derived from an EMBL/GenBank/DDBJ whole genome shotgun (WGS) entry which is preliminary data.</text>
</comment>
<dbReference type="PROSITE" id="PS50097">
    <property type="entry name" value="BTB"/>
    <property type="match status" value="1"/>
</dbReference>
<dbReference type="EMBL" id="JAXCGZ010011463">
    <property type="protein sequence ID" value="KAK7074769.1"/>
    <property type="molecule type" value="Genomic_DNA"/>
</dbReference>
<keyword evidence="5" id="KW-0862">Zinc</keyword>
<organism evidence="13 14">
    <name type="scientific">Halocaridina rubra</name>
    <name type="common">Hawaiian red shrimp</name>
    <dbReference type="NCBI Taxonomy" id="373956"/>
    <lineage>
        <taxon>Eukaryota</taxon>
        <taxon>Metazoa</taxon>
        <taxon>Ecdysozoa</taxon>
        <taxon>Arthropoda</taxon>
        <taxon>Crustacea</taxon>
        <taxon>Multicrustacea</taxon>
        <taxon>Malacostraca</taxon>
        <taxon>Eumalacostraca</taxon>
        <taxon>Eucarida</taxon>
        <taxon>Decapoda</taxon>
        <taxon>Pleocyemata</taxon>
        <taxon>Caridea</taxon>
        <taxon>Atyoidea</taxon>
        <taxon>Atyidae</taxon>
        <taxon>Halocaridina</taxon>
    </lineage>
</organism>
<evidence type="ECO:0000256" key="9">
    <source>
        <dbReference type="PROSITE-ProRule" id="PRU00042"/>
    </source>
</evidence>
<keyword evidence="4" id="KW-0221">Differentiation</keyword>
<evidence type="ECO:0000313" key="13">
    <source>
        <dbReference type="EMBL" id="KAK7074769.1"/>
    </source>
</evidence>
<name>A0AAN9A5D6_HALRR</name>
<feature type="compositionally biased region" description="Polar residues" evidence="10">
    <location>
        <begin position="193"/>
        <end position="209"/>
    </location>
</feature>
<gene>
    <name evidence="13" type="ORF">SK128_014394</name>
</gene>
<dbReference type="SMART" id="SM00225">
    <property type="entry name" value="BTB"/>
    <property type="match status" value="1"/>
</dbReference>
<evidence type="ECO:0000256" key="10">
    <source>
        <dbReference type="SAM" id="MobiDB-lite"/>
    </source>
</evidence>
<dbReference type="Pfam" id="PF00096">
    <property type="entry name" value="zf-C2H2"/>
    <property type="match status" value="1"/>
</dbReference>
<dbReference type="SUPFAM" id="SSF54695">
    <property type="entry name" value="POZ domain"/>
    <property type="match status" value="1"/>
</dbReference>
<feature type="domain" description="C2H2-type" evidence="12">
    <location>
        <begin position="356"/>
        <end position="383"/>
    </location>
</feature>
<dbReference type="InterPro" id="IPR000210">
    <property type="entry name" value="BTB/POZ_dom"/>
</dbReference>
<keyword evidence="7" id="KW-0539">Nucleus</keyword>
<dbReference type="SMART" id="SM00355">
    <property type="entry name" value="ZnF_C2H2"/>
    <property type="match status" value="3"/>
</dbReference>
<keyword evidence="14" id="KW-1185">Reference proteome</keyword>
<feature type="region of interest" description="Disordered" evidence="10">
    <location>
        <begin position="115"/>
        <end position="210"/>
    </location>
</feature>
<dbReference type="Gene3D" id="3.30.710.10">
    <property type="entry name" value="Potassium Channel Kv1.1, Chain A"/>
    <property type="match status" value="1"/>
</dbReference>
<keyword evidence="3 9" id="KW-0863">Zinc-finger</keyword>
<feature type="compositionally biased region" description="Low complexity" evidence="10">
    <location>
        <begin position="142"/>
        <end position="157"/>
    </location>
</feature>
<dbReference type="PANTHER" id="PTHR23110">
    <property type="entry name" value="BTB DOMAIN TRANSCRIPTION FACTOR"/>
    <property type="match status" value="1"/>
</dbReference>
<feature type="domain" description="BTB" evidence="11">
    <location>
        <begin position="31"/>
        <end position="96"/>
    </location>
</feature>
<dbReference type="Proteomes" id="UP001381693">
    <property type="component" value="Unassembled WGS sequence"/>
</dbReference>
<protein>
    <submittedName>
        <fullName evidence="13">Uncharacterized protein</fullName>
    </submittedName>
</protein>
<dbReference type="SUPFAM" id="SSF57667">
    <property type="entry name" value="beta-beta-alpha zinc fingers"/>
    <property type="match status" value="2"/>
</dbReference>
<dbReference type="Pfam" id="PF00651">
    <property type="entry name" value="BTB"/>
    <property type="match status" value="1"/>
</dbReference>
<reference evidence="13 14" key="1">
    <citation type="submission" date="2023-11" db="EMBL/GenBank/DDBJ databases">
        <title>Halocaridina rubra genome assembly.</title>
        <authorList>
            <person name="Smith C."/>
        </authorList>
    </citation>
    <scope>NUCLEOTIDE SEQUENCE [LARGE SCALE GENOMIC DNA]</scope>
    <source>
        <strain evidence="13">EP-1</strain>
        <tissue evidence="13">Whole</tissue>
    </source>
</reference>
<dbReference type="GO" id="GO:0048813">
    <property type="term" value="P:dendrite morphogenesis"/>
    <property type="evidence" value="ECO:0007669"/>
    <property type="project" value="UniProtKB-ARBA"/>
</dbReference>
<evidence type="ECO:0000256" key="6">
    <source>
        <dbReference type="ARBA" id="ARBA00022902"/>
    </source>
</evidence>
<dbReference type="PROSITE" id="PS50157">
    <property type="entry name" value="ZINC_FINGER_C2H2_2"/>
    <property type="match status" value="2"/>
</dbReference>
<comment type="function">
    <text evidence="8">Putative transcription factor required for axon growth and guidance in the central and peripheral nervous systems. Repels CNS axons away from the midline by promoting the expression of the midline repellent sli and its receptor robo.</text>
</comment>
<dbReference type="InterPro" id="IPR036236">
    <property type="entry name" value="Znf_C2H2_sf"/>
</dbReference>
<evidence type="ECO:0000256" key="5">
    <source>
        <dbReference type="ARBA" id="ARBA00022833"/>
    </source>
</evidence>
<dbReference type="GO" id="GO:0006357">
    <property type="term" value="P:regulation of transcription by RNA polymerase II"/>
    <property type="evidence" value="ECO:0007669"/>
    <property type="project" value="TreeGrafter"/>
</dbReference>
<feature type="region of interest" description="Disordered" evidence="10">
    <location>
        <begin position="223"/>
        <end position="244"/>
    </location>
</feature>
<dbReference type="AlphaFoldDB" id="A0AAN9A5D6"/>
<dbReference type="GO" id="GO:0016199">
    <property type="term" value="P:axon midline choice point recognition"/>
    <property type="evidence" value="ECO:0007669"/>
    <property type="project" value="UniProtKB-ARBA"/>
</dbReference>
<dbReference type="GO" id="GO:0045467">
    <property type="term" value="P:R7 cell development"/>
    <property type="evidence" value="ECO:0007669"/>
    <property type="project" value="UniProtKB-ARBA"/>
</dbReference>
<dbReference type="FunFam" id="3.30.160.60:FF:002343">
    <property type="entry name" value="Zinc finger protein 33A"/>
    <property type="match status" value="1"/>
</dbReference>
<dbReference type="PROSITE" id="PS00028">
    <property type="entry name" value="ZINC_FINGER_C2H2_1"/>
    <property type="match status" value="1"/>
</dbReference>
<dbReference type="GO" id="GO:0045476">
    <property type="term" value="P:nurse cell apoptotic process"/>
    <property type="evidence" value="ECO:0007669"/>
    <property type="project" value="UniProtKB-ARBA"/>
</dbReference>
<dbReference type="InterPro" id="IPR011333">
    <property type="entry name" value="SKP1/BTB/POZ_sf"/>
</dbReference>
<accession>A0AAN9A5D6</accession>